<feature type="region of interest" description="Disordered" evidence="1">
    <location>
        <begin position="29"/>
        <end position="48"/>
    </location>
</feature>
<accession>A0A1A8GBT1</accession>
<protein>
    <submittedName>
        <fullName evidence="2">Sorting nexin 29</fullName>
    </submittedName>
</protein>
<evidence type="ECO:0000313" key="2">
    <source>
        <dbReference type="EMBL" id="SBQ69195.1"/>
    </source>
</evidence>
<dbReference type="AlphaFoldDB" id="A0A1A8GBT1"/>
<reference evidence="2" key="2">
    <citation type="submission" date="2016-06" db="EMBL/GenBank/DDBJ databases">
        <title>The genome of a short-lived fish provides insights into sex chromosome evolution and the genetic control of aging.</title>
        <authorList>
            <person name="Reichwald K."/>
            <person name="Felder M."/>
            <person name="Petzold A."/>
            <person name="Koch P."/>
            <person name="Groth M."/>
            <person name="Platzer M."/>
        </authorList>
    </citation>
    <scope>NUCLEOTIDE SEQUENCE</scope>
    <source>
        <tissue evidence="2">Brain</tissue>
    </source>
</reference>
<reference evidence="2" key="1">
    <citation type="submission" date="2016-05" db="EMBL/GenBank/DDBJ databases">
        <authorList>
            <person name="Lavstsen T."/>
            <person name="Jespersen J.S."/>
        </authorList>
    </citation>
    <scope>NUCLEOTIDE SEQUENCE</scope>
    <source>
        <tissue evidence="2">Brain</tissue>
    </source>
</reference>
<name>A0A1A8GBT1_9TELE</name>
<evidence type="ECO:0000256" key="1">
    <source>
        <dbReference type="SAM" id="MobiDB-lite"/>
    </source>
</evidence>
<feature type="non-terminal residue" evidence="2">
    <location>
        <position position="1"/>
    </location>
</feature>
<organism evidence="2">
    <name type="scientific">Nothobranchius korthausae</name>
    <dbReference type="NCBI Taxonomy" id="1143690"/>
    <lineage>
        <taxon>Eukaryota</taxon>
        <taxon>Metazoa</taxon>
        <taxon>Chordata</taxon>
        <taxon>Craniata</taxon>
        <taxon>Vertebrata</taxon>
        <taxon>Euteleostomi</taxon>
        <taxon>Actinopterygii</taxon>
        <taxon>Neopterygii</taxon>
        <taxon>Teleostei</taxon>
        <taxon>Neoteleostei</taxon>
        <taxon>Acanthomorphata</taxon>
        <taxon>Ovalentaria</taxon>
        <taxon>Atherinomorphae</taxon>
        <taxon>Cyprinodontiformes</taxon>
        <taxon>Nothobranchiidae</taxon>
        <taxon>Nothobranchius</taxon>
    </lineage>
</organism>
<gene>
    <name evidence="2" type="primary">SNX29</name>
</gene>
<sequence>RCRSSQPTPPKRPCCLCCLSVKTPHRPVTLEPKHPDPELHPTSPDWAAVAPRTPDLNLRAVIFEPLR</sequence>
<dbReference type="EMBL" id="HAEC01001118">
    <property type="protein sequence ID" value="SBQ69195.1"/>
    <property type="molecule type" value="Transcribed_RNA"/>
</dbReference>
<proteinExistence type="predicted"/>